<dbReference type="GeneID" id="17317922"/>
<accession>R7QR05</accession>
<keyword evidence="2" id="KW-1185">Reference proteome</keyword>
<sequence length="31" mass="3211">MKGARQRRGGLCWVVGRSVLVGGRGGGRVKG</sequence>
<proteinExistence type="predicted"/>
<evidence type="ECO:0000313" key="2">
    <source>
        <dbReference type="Proteomes" id="UP000012073"/>
    </source>
</evidence>
<reference evidence="2" key="1">
    <citation type="journal article" date="2013" name="Proc. Natl. Acad. Sci. U.S.A.">
        <title>Genome structure and metabolic features in the red seaweed Chondrus crispus shed light on evolution of the Archaeplastida.</title>
        <authorList>
            <person name="Collen J."/>
            <person name="Porcel B."/>
            <person name="Carre W."/>
            <person name="Ball S.G."/>
            <person name="Chaparro C."/>
            <person name="Tonon T."/>
            <person name="Barbeyron T."/>
            <person name="Michel G."/>
            <person name="Noel B."/>
            <person name="Valentin K."/>
            <person name="Elias M."/>
            <person name="Artiguenave F."/>
            <person name="Arun A."/>
            <person name="Aury J.M."/>
            <person name="Barbosa-Neto J.F."/>
            <person name="Bothwell J.H."/>
            <person name="Bouget F.Y."/>
            <person name="Brillet L."/>
            <person name="Cabello-Hurtado F."/>
            <person name="Capella-Gutierrez S."/>
            <person name="Charrier B."/>
            <person name="Cladiere L."/>
            <person name="Cock J.M."/>
            <person name="Coelho S.M."/>
            <person name="Colleoni C."/>
            <person name="Czjzek M."/>
            <person name="Da Silva C."/>
            <person name="Delage L."/>
            <person name="Denoeud F."/>
            <person name="Deschamps P."/>
            <person name="Dittami S.M."/>
            <person name="Gabaldon T."/>
            <person name="Gachon C.M."/>
            <person name="Groisillier A."/>
            <person name="Herve C."/>
            <person name="Jabbari K."/>
            <person name="Katinka M."/>
            <person name="Kloareg B."/>
            <person name="Kowalczyk N."/>
            <person name="Labadie K."/>
            <person name="Leblanc C."/>
            <person name="Lopez P.J."/>
            <person name="McLachlan D.H."/>
            <person name="Meslet-Cladiere L."/>
            <person name="Moustafa A."/>
            <person name="Nehr Z."/>
            <person name="Nyvall Collen P."/>
            <person name="Panaud O."/>
            <person name="Partensky F."/>
            <person name="Poulain J."/>
            <person name="Rensing S.A."/>
            <person name="Rousvoal S."/>
            <person name="Samson G."/>
            <person name="Symeonidi A."/>
            <person name="Weissenbach J."/>
            <person name="Zambounis A."/>
            <person name="Wincker P."/>
            <person name="Boyen C."/>
        </authorList>
    </citation>
    <scope>NUCLEOTIDE SEQUENCE [LARGE SCALE GENOMIC DNA]</scope>
    <source>
        <strain evidence="2">cv. Stackhouse</strain>
    </source>
</reference>
<name>R7QR05_CHOCR</name>
<dbReference type="AlphaFoldDB" id="R7QR05"/>
<evidence type="ECO:0000313" key="1">
    <source>
        <dbReference type="EMBL" id="CDF39911.1"/>
    </source>
</evidence>
<gene>
    <name evidence="1" type="ORF">CHC_T00006873001</name>
</gene>
<dbReference type="EMBL" id="HG002094">
    <property type="protein sequence ID" value="CDF39911.1"/>
    <property type="molecule type" value="Genomic_DNA"/>
</dbReference>
<dbReference type="KEGG" id="ccp:CHC_T00006873001"/>
<dbReference type="Proteomes" id="UP000012073">
    <property type="component" value="Unassembled WGS sequence"/>
</dbReference>
<organism evidence="1 2">
    <name type="scientific">Chondrus crispus</name>
    <name type="common">Carrageen Irish moss</name>
    <name type="synonym">Polymorpha crispa</name>
    <dbReference type="NCBI Taxonomy" id="2769"/>
    <lineage>
        <taxon>Eukaryota</taxon>
        <taxon>Rhodophyta</taxon>
        <taxon>Florideophyceae</taxon>
        <taxon>Rhodymeniophycidae</taxon>
        <taxon>Gigartinales</taxon>
        <taxon>Gigartinaceae</taxon>
        <taxon>Chondrus</taxon>
    </lineage>
</organism>
<dbReference type="Gramene" id="CDF39911">
    <property type="protein sequence ID" value="CDF39911"/>
    <property type="gene ID" value="CHC_T00006873001"/>
</dbReference>
<dbReference type="RefSeq" id="XP_005710205.1">
    <property type="nucleotide sequence ID" value="XM_005710148.1"/>
</dbReference>
<protein>
    <submittedName>
        <fullName evidence="1">Uncharacterized protein</fullName>
    </submittedName>
</protein>